<protein>
    <recommendedName>
        <fullName evidence="4">Cyanovirin-N domain-containing protein</fullName>
    </recommendedName>
</protein>
<dbReference type="EMBL" id="KV878132">
    <property type="protein sequence ID" value="OJJ05079.1"/>
    <property type="molecule type" value="Genomic_DNA"/>
</dbReference>
<feature type="signal peptide" evidence="1">
    <location>
        <begin position="1"/>
        <end position="18"/>
    </location>
</feature>
<proteinExistence type="predicted"/>
<evidence type="ECO:0000313" key="3">
    <source>
        <dbReference type="Proteomes" id="UP000184073"/>
    </source>
</evidence>
<name>A0A1L9PU59_ASPVE</name>
<evidence type="ECO:0000313" key="2">
    <source>
        <dbReference type="EMBL" id="OJJ05079.1"/>
    </source>
</evidence>
<gene>
    <name evidence="2" type="ORF">ASPVEDRAFT_31490</name>
</gene>
<reference evidence="3" key="1">
    <citation type="journal article" date="2017" name="Genome Biol.">
        <title>Comparative genomics reveals high biological diversity and specific adaptations in the industrially and medically important fungal genus Aspergillus.</title>
        <authorList>
            <person name="de Vries R.P."/>
            <person name="Riley R."/>
            <person name="Wiebenga A."/>
            <person name="Aguilar-Osorio G."/>
            <person name="Amillis S."/>
            <person name="Uchima C.A."/>
            <person name="Anderluh G."/>
            <person name="Asadollahi M."/>
            <person name="Askin M."/>
            <person name="Barry K."/>
            <person name="Battaglia E."/>
            <person name="Bayram O."/>
            <person name="Benocci T."/>
            <person name="Braus-Stromeyer S.A."/>
            <person name="Caldana C."/>
            <person name="Canovas D."/>
            <person name="Cerqueira G.C."/>
            <person name="Chen F."/>
            <person name="Chen W."/>
            <person name="Choi C."/>
            <person name="Clum A."/>
            <person name="Dos Santos R.A."/>
            <person name="Damasio A.R."/>
            <person name="Diallinas G."/>
            <person name="Emri T."/>
            <person name="Fekete E."/>
            <person name="Flipphi M."/>
            <person name="Freyberg S."/>
            <person name="Gallo A."/>
            <person name="Gournas C."/>
            <person name="Habgood R."/>
            <person name="Hainaut M."/>
            <person name="Harispe M.L."/>
            <person name="Henrissat B."/>
            <person name="Hilden K.S."/>
            <person name="Hope R."/>
            <person name="Hossain A."/>
            <person name="Karabika E."/>
            <person name="Karaffa L."/>
            <person name="Karanyi Z."/>
            <person name="Krasevec N."/>
            <person name="Kuo A."/>
            <person name="Kusch H."/>
            <person name="LaButti K."/>
            <person name="Lagendijk E.L."/>
            <person name="Lapidus A."/>
            <person name="Levasseur A."/>
            <person name="Lindquist E."/>
            <person name="Lipzen A."/>
            <person name="Logrieco A.F."/>
            <person name="MacCabe A."/>
            <person name="Maekelae M.R."/>
            <person name="Malavazi I."/>
            <person name="Melin P."/>
            <person name="Meyer V."/>
            <person name="Mielnichuk N."/>
            <person name="Miskei M."/>
            <person name="Molnar A.P."/>
            <person name="Mule G."/>
            <person name="Ngan C.Y."/>
            <person name="Orejas M."/>
            <person name="Orosz E."/>
            <person name="Ouedraogo J.P."/>
            <person name="Overkamp K.M."/>
            <person name="Park H.-S."/>
            <person name="Perrone G."/>
            <person name="Piumi F."/>
            <person name="Punt P.J."/>
            <person name="Ram A.F."/>
            <person name="Ramon A."/>
            <person name="Rauscher S."/>
            <person name="Record E."/>
            <person name="Riano-Pachon D.M."/>
            <person name="Robert V."/>
            <person name="Roehrig J."/>
            <person name="Ruller R."/>
            <person name="Salamov A."/>
            <person name="Salih N.S."/>
            <person name="Samson R.A."/>
            <person name="Sandor E."/>
            <person name="Sanguinetti M."/>
            <person name="Schuetze T."/>
            <person name="Sepcic K."/>
            <person name="Shelest E."/>
            <person name="Sherlock G."/>
            <person name="Sophianopoulou V."/>
            <person name="Squina F.M."/>
            <person name="Sun H."/>
            <person name="Susca A."/>
            <person name="Todd R.B."/>
            <person name="Tsang A."/>
            <person name="Unkles S.E."/>
            <person name="van de Wiele N."/>
            <person name="van Rossen-Uffink D."/>
            <person name="Oliveira J.V."/>
            <person name="Vesth T.C."/>
            <person name="Visser J."/>
            <person name="Yu J.-H."/>
            <person name="Zhou M."/>
            <person name="Andersen M.R."/>
            <person name="Archer D.B."/>
            <person name="Baker S.E."/>
            <person name="Benoit I."/>
            <person name="Brakhage A.A."/>
            <person name="Braus G.H."/>
            <person name="Fischer R."/>
            <person name="Frisvad J.C."/>
            <person name="Goldman G.H."/>
            <person name="Houbraken J."/>
            <person name="Oakley B."/>
            <person name="Pocsi I."/>
            <person name="Scazzocchio C."/>
            <person name="Seiboth B."/>
            <person name="vanKuyk P.A."/>
            <person name="Wortman J."/>
            <person name="Dyer P.S."/>
            <person name="Grigoriev I.V."/>
        </authorList>
    </citation>
    <scope>NUCLEOTIDE SEQUENCE [LARGE SCALE GENOMIC DNA]</scope>
    <source>
        <strain evidence="3">CBS 583.65</strain>
    </source>
</reference>
<dbReference type="Proteomes" id="UP000184073">
    <property type="component" value="Unassembled WGS sequence"/>
</dbReference>
<dbReference type="OrthoDB" id="4447358at2759"/>
<dbReference type="AlphaFoldDB" id="A0A1L9PU59"/>
<keyword evidence="1" id="KW-0732">Signal</keyword>
<evidence type="ECO:0000256" key="1">
    <source>
        <dbReference type="SAM" id="SignalP"/>
    </source>
</evidence>
<dbReference type="GeneID" id="63725994"/>
<sequence>MKASTTTILATLTALASAQYSGRIVSENRGSCPIPNSEGDQLKYSYDPSEGNLCLDLNQHEVYAESYHAVLYGNAELPDSEEPTHFGGCADSKCTQCDLVDVNVRSDRPGSIESNCTVFENKPYLFIGVPERDGKDL</sequence>
<feature type="chain" id="PRO_5012815328" description="Cyanovirin-N domain-containing protein" evidence="1">
    <location>
        <begin position="19"/>
        <end position="137"/>
    </location>
</feature>
<dbReference type="VEuPathDB" id="FungiDB:ASPVEDRAFT_31490"/>
<organism evidence="2 3">
    <name type="scientific">Aspergillus versicolor CBS 583.65</name>
    <dbReference type="NCBI Taxonomy" id="1036611"/>
    <lineage>
        <taxon>Eukaryota</taxon>
        <taxon>Fungi</taxon>
        <taxon>Dikarya</taxon>
        <taxon>Ascomycota</taxon>
        <taxon>Pezizomycotina</taxon>
        <taxon>Eurotiomycetes</taxon>
        <taxon>Eurotiomycetidae</taxon>
        <taxon>Eurotiales</taxon>
        <taxon>Aspergillaceae</taxon>
        <taxon>Aspergillus</taxon>
        <taxon>Aspergillus subgen. Nidulantes</taxon>
    </lineage>
</organism>
<dbReference type="RefSeq" id="XP_040670841.1">
    <property type="nucleotide sequence ID" value="XM_040810483.1"/>
</dbReference>
<keyword evidence="3" id="KW-1185">Reference proteome</keyword>
<evidence type="ECO:0008006" key="4">
    <source>
        <dbReference type="Google" id="ProtNLM"/>
    </source>
</evidence>
<accession>A0A1L9PU59</accession>